<sequence length="85" mass="9087">MSKRNNINKDNSYNNKNQENDNNHYVGFGVGVGLIGGCLFATIIGVVFGLMGDNLFPMVMALASGFGMLMGIVIGAVMDNNKNKV</sequence>
<organism evidence="3 4">
    <name type="scientific">Tissierella carlieri</name>
    <dbReference type="NCBI Taxonomy" id="689904"/>
    <lineage>
        <taxon>Bacteria</taxon>
        <taxon>Bacillati</taxon>
        <taxon>Bacillota</taxon>
        <taxon>Tissierellia</taxon>
        <taxon>Tissierellales</taxon>
        <taxon>Tissierellaceae</taxon>
        <taxon>Tissierella</taxon>
    </lineage>
</organism>
<feature type="transmembrane region" description="Helical" evidence="2">
    <location>
        <begin position="55"/>
        <end position="78"/>
    </location>
</feature>
<dbReference type="EMBL" id="JANGAC010000020">
    <property type="protein sequence ID" value="MCQ4925288.1"/>
    <property type="molecule type" value="Genomic_DNA"/>
</dbReference>
<evidence type="ECO:0000313" key="4">
    <source>
        <dbReference type="Proteomes" id="UP001524478"/>
    </source>
</evidence>
<dbReference type="Proteomes" id="UP001524478">
    <property type="component" value="Unassembled WGS sequence"/>
</dbReference>
<feature type="compositionally biased region" description="Low complexity" evidence="1">
    <location>
        <begin position="8"/>
        <end position="17"/>
    </location>
</feature>
<keyword evidence="4" id="KW-1185">Reference proteome</keyword>
<reference evidence="3 4" key="1">
    <citation type="submission" date="2022-06" db="EMBL/GenBank/DDBJ databases">
        <title>Isolation of gut microbiota from human fecal samples.</title>
        <authorList>
            <person name="Pamer E.G."/>
            <person name="Barat B."/>
            <person name="Waligurski E."/>
            <person name="Medina S."/>
            <person name="Paddock L."/>
            <person name="Mostad J."/>
        </authorList>
    </citation>
    <scope>NUCLEOTIDE SEQUENCE [LARGE SCALE GENOMIC DNA]</scope>
    <source>
        <strain evidence="3 4">DFI.7.95</strain>
    </source>
</reference>
<feature type="transmembrane region" description="Helical" evidence="2">
    <location>
        <begin position="25"/>
        <end position="49"/>
    </location>
</feature>
<comment type="caution">
    <text evidence="3">The sequence shown here is derived from an EMBL/GenBank/DDBJ whole genome shotgun (WGS) entry which is preliminary data.</text>
</comment>
<name>A0ABT1SFL8_9FIRM</name>
<protein>
    <recommendedName>
        <fullName evidence="5">Glycine zipper family protein</fullName>
    </recommendedName>
</protein>
<accession>A0ABT1SFL8</accession>
<evidence type="ECO:0000256" key="1">
    <source>
        <dbReference type="SAM" id="MobiDB-lite"/>
    </source>
</evidence>
<proteinExistence type="predicted"/>
<evidence type="ECO:0008006" key="5">
    <source>
        <dbReference type="Google" id="ProtNLM"/>
    </source>
</evidence>
<evidence type="ECO:0000256" key="2">
    <source>
        <dbReference type="SAM" id="Phobius"/>
    </source>
</evidence>
<gene>
    <name evidence="3" type="ORF">NE686_19445</name>
</gene>
<keyword evidence="2" id="KW-1133">Transmembrane helix</keyword>
<keyword evidence="2" id="KW-0812">Transmembrane</keyword>
<dbReference type="RefSeq" id="WP_256312790.1">
    <property type="nucleotide sequence ID" value="NZ_JANGAC010000020.1"/>
</dbReference>
<evidence type="ECO:0000313" key="3">
    <source>
        <dbReference type="EMBL" id="MCQ4925288.1"/>
    </source>
</evidence>
<keyword evidence="2" id="KW-0472">Membrane</keyword>
<feature type="region of interest" description="Disordered" evidence="1">
    <location>
        <begin position="1"/>
        <end position="21"/>
    </location>
</feature>